<keyword evidence="3" id="KW-0597">Phosphoprotein</keyword>
<feature type="region of interest" description="Disordered" evidence="9">
    <location>
        <begin position="269"/>
        <end position="396"/>
    </location>
</feature>
<dbReference type="Proteomes" id="UP001596058">
    <property type="component" value="Unassembled WGS sequence"/>
</dbReference>
<reference evidence="13" key="1">
    <citation type="journal article" date="2019" name="Int. J. Syst. Evol. Microbiol.">
        <title>The Global Catalogue of Microorganisms (GCM) 10K type strain sequencing project: providing services to taxonomists for standard genome sequencing and annotation.</title>
        <authorList>
            <consortium name="The Broad Institute Genomics Platform"/>
            <consortium name="The Broad Institute Genome Sequencing Center for Infectious Disease"/>
            <person name="Wu L."/>
            <person name="Ma J."/>
        </authorList>
    </citation>
    <scope>NUCLEOTIDE SEQUENCE [LARGE SCALE GENOMIC DNA]</scope>
    <source>
        <strain evidence="13">CCUG 53903</strain>
    </source>
</reference>
<comment type="catalytic activity">
    <reaction evidence="1">
        <text>ATP + protein L-histidine = ADP + protein N-phospho-L-histidine.</text>
        <dbReference type="EC" id="2.7.13.3"/>
    </reaction>
</comment>
<dbReference type="GO" id="GO:0016301">
    <property type="term" value="F:kinase activity"/>
    <property type="evidence" value="ECO:0007669"/>
    <property type="project" value="UniProtKB-KW"/>
</dbReference>
<keyword evidence="8" id="KW-0902">Two-component regulatory system</keyword>
<dbReference type="Pfam" id="PF07730">
    <property type="entry name" value="HisKA_3"/>
    <property type="match status" value="1"/>
</dbReference>
<feature type="compositionally biased region" description="Polar residues" evidence="9">
    <location>
        <begin position="515"/>
        <end position="527"/>
    </location>
</feature>
<evidence type="ECO:0000259" key="11">
    <source>
        <dbReference type="Pfam" id="PF07730"/>
    </source>
</evidence>
<keyword evidence="10" id="KW-0812">Transmembrane</keyword>
<keyword evidence="10" id="KW-0472">Membrane</keyword>
<evidence type="ECO:0000256" key="8">
    <source>
        <dbReference type="ARBA" id="ARBA00023012"/>
    </source>
</evidence>
<feature type="compositionally biased region" description="Basic and acidic residues" evidence="9">
    <location>
        <begin position="371"/>
        <end position="388"/>
    </location>
</feature>
<feature type="compositionally biased region" description="Basic and acidic residues" evidence="9">
    <location>
        <begin position="314"/>
        <end position="324"/>
    </location>
</feature>
<accession>A0ABW1CCS2</accession>
<feature type="transmembrane region" description="Helical" evidence="10">
    <location>
        <begin position="40"/>
        <end position="63"/>
    </location>
</feature>
<dbReference type="EC" id="2.7.13.3" evidence="2"/>
<feature type="compositionally biased region" description="Low complexity" evidence="9">
    <location>
        <begin position="538"/>
        <end position="547"/>
    </location>
</feature>
<dbReference type="InterPro" id="IPR050482">
    <property type="entry name" value="Sensor_HK_TwoCompSys"/>
</dbReference>
<dbReference type="SUPFAM" id="SSF55874">
    <property type="entry name" value="ATPase domain of HSP90 chaperone/DNA topoisomerase II/histidine kinase"/>
    <property type="match status" value="1"/>
</dbReference>
<dbReference type="InterPro" id="IPR011712">
    <property type="entry name" value="Sig_transdc_His_kin_sub3_dim/P"/>
</dbReference>
<evidence type="ECO:0000256" key="3">
    <source>
        <dbReference type="ARBA" id="ARBA00022553"/>
    </source>
</evidence>
<feature type="compositionally biased region" description="Gly residues" evidence="9">
    <location>
        <begin position="548"/>
        <end position="573"/>
    </location>
</feature>
<feature type="transmembrane region" description="Helical" evidence="10">
    <location>
        <begin position="99"/>
        <end position="129"/>
    </location>
</feature>
<dbReference type="RefSeq" id="WP_379512071.1">
    <property type="nucleotide sequence ID" value="NZ_JBHSPA010000004.1"/>
</dbReference>
<name>A0ABW1CCS2_9ACTN</name>
<organism evidence="12 13">
    <name type="scientific">Nonomuraea insulae</name>
    <dbReference type="NCBI Taxonomy" id="1616787"/>
    <lineage>
        <taxon>Bacteria</taxon>
        <taxon>Bacillati</taxon>
        <taxon>Actinomycetota</taxon>
        <taxon>Actinomycetes</taxon>
        <taxon>Streptosporangiales</taxon>
        <taxon>Streptosporangiaceae</taxon>
        <taxon>Nonomuraea</taxon>
    </lineage>
</organism>
<dbReference type="PANTHER" id="PTHR24421:SF10">
    <property type="entry name" value="NITRATE_NITRITE SENSOR PROTEIN NARQ"/>
    <property type="match status" value="1"/>
</dbReference>
<proteinExistence type="predicted"/>
<feature type="transmembrane region" description="Helical" evidence="10">
    <location>
        <begin position="149"/>
        <end position="175"/>
    </location>
</feature>
<comment type="caution">
    <text evidence="12">The sequence shown here is derived from an EMBL/GenBank/DDBJ whole genome shotgun (WGS) entry which is preliminary data.</text>
</comment>
<dbReference type="EMBL" id="JBHSPA010000004">
    <property type="protein sequence ID" value="MFC5822516.1"/>
    <property type="molecule type" value="Genomic_DNA"/>
</dbReference>
<sequence>MRRNLPRRWACLILGGALLMPYMMVGVLVAGLLSGESANLFLPAQVGVFAAVLPVVALTGLFLPVRGLEVSAAQGLLGARVEVPPRQSGRSWQERRRTAAWFTVHLAVGGVVSGFTLAIVPFTLFTLGLPFAGRAMPVLGALVTPGWNAMWWAMLGLATLAALVAIAVAAGALLARLAPVLLGPTPAERLAAAEEHARTLAERNRLARELHDSVGHALSVVTLQAAAAGRVLDRDPATARTALAAIEQSARAALEDLDHVLGVLREDDRDRDHDGWADTGSEHAGVRGGDREGGNAGIRTGDDRGGIAPGRTRLRGDGRWEGRQGDPSGPEGRRSDPSEWEGRQGDPSGPEGHRSDPSEWEGRQGDPSGPEGRRSDPGGPARADEAGRDRRRAPQATLANLGELVAASGAKVRQEVGDLSGVPAVVSREAYRILQEALTNAIKHGHGPVRLSAAVDGDDLRLEVTNAILHPGGSDPGDGHDRAGGGDHAGGRRGGRKGAESGDPGNDSPAGSAGDTPTATSGDSPASNPADASGGNPVGAPGDSPAGASGGSPVGVSGGGGWGGSRGGGGRGVAGMRERVRLLRGEVQAGPAEGGWQVRVRLPLRSSA</sequence>
<evidence type="ECO:0000256" key="6">
    <source>
        <dbReference type="ARBA" id="ARBA00022777"/>
    </source>
</evidence>
<evidence type="ECO:0000256" key="5">
    <source>
        <dbReference type="ARBA" id="ARBA00022741"/>
    </source>
</evidence>
<gene>
    <name evidence="12" type="ORF">ACFPZ3_01485</name>
</gene>
<keyword evidence="4" id="KW-0808">Transferase</keyword>
<protein>
    <recommendedName>
        <fullName evidence="2">histidine kinase</fullName>
        <ecNumber evidence="2">2.7.13.3</ecNumber>
    </recommendedName>
</protein>
<dbReference type="InterPro" id="IPR036890">
    <property type="entry name" value="HATPase_C_sf"/>
</dbReference>
<evidence type="ECO:0000256" key="2">
    <source>
        <dbReference type="ARBA" id="ARBA00012438"/>
    </source>
</evidence>
<keyword evidence="10" id="KW-1133">Transmembrane helix</keyword>
<evidence type="ECO:0000313" key="12">
    <source>
        <dbReference type="EMBL" id="MFC5822516.1"/>
    </source>
</evidence>
<keyword evidence="6 12" id="KW-0418">Kinase</keyword>
<keyword evidence="7" id="KW-0067">ATP-binding</keyword>
<feature type="compositionally biased region" description="Basic and acidic residues" evidence="9">
    <location>
        <begin position="331"/>
        <end position="344"/>
    </location>
</feature>
<evidence type="ECO:0000256" key="4">
    <source>
        <dbReference type="ARBA" id="ARBA00022679"/>
    </source>
</evidence>
<dbReference type="Gene3D" id="1.20.5.1930">
    <property type="match status" value="1"/>
</dbReference>
<feature type="transmembrane region" description="Helical" evidence="10">
    <location>
        <begin position="12"/>
        <end position="34"/>
    </location>
</feature>
<feature type="domain" description="Signal transduction histidine kinase subgroup 3 dimerisation and phosphoacceptor" evidence="11">
    <location>
        <begin position="202"/>
        <end position="268"/>
    </location>
</feature>
<feature type="compositionally biased region" description="Basic and acidic residues" evidence="9">
    <location>
        <begin position="269"/>
        <end position="293"/>
    </location>
</feature>
<evidence type="ECO:0000256" key="10">
    <source>
        <dbReference type="SAM" id="Phobius"/>
    </source>
</evidence>
<evidence type="ECO:0000256" key="7">
    <source>
        <dbReference type="ARBA" id="ARBA00022840"/>
    </source>
</evidence>
<evidence type="ECO:0000256" key="1">
    <source>
        <dbReference type="ARBA" id="ARBA00000085"/>
    </source>
</evidence>
<feature type="region of interest" description="Disordered" evidence="9">
    <location>
        <begin position="468"/>
        <end position="573"/>
    </location>
</feature>
<keyword evidence="13" id="KW-1185">Reference proteome</keyword>
<feature type="compositionally biased region" description="Basic and acidic residues" evidence="9">
    <location>
        <begin position="351"/>
        <end position="364"/>
    </location>
</feature>
<evidence type="ECO:0000313" key="13">
    <source>
        <dbReference type="Proteomes" id="UP001596058"/>
    </source>
</evidence>
<evidence type="ECO:0000256" key="9">
    <source>
        <dbReference type="SAM" id="MobiDB-lite"/>
    </source>
</evidence>
<keyword evidence="5" id="KW-0547">Nucleotide-binding</keyword>
<dbReference type="Gene3D" id="3.30.565.10">
    <property type="entry name" value="Histidine kinase-like ATPase, C-terminal domain"/>
    <property type="match status" value="1"/>
</dbReference>
<dbReference type="PANTHER" id="PTHR24421">
    <property type="entry name" value="NITRATE/NITRITE SENSOR PROTEIN NARX-RELATED"/>
    <property type="match status" value="1"/>
</dbReference>